<feature type="compositionally biased region" description="Basic residues" evidence="1">
    <location>
        <begin position="77"/>
        <end position="95"/>
    </location>
</feature>
<sequence>MDHRDHTGRMGRRVRMDHRGRTGRKDRRGRTDRKDRRGSDMDRMGHTVRKARMVHTGHTAHTARTDRMDHTGNDRVHKARKAHTGRKGNRSKGSRHNTDNQASFSSLFCQRNLAVVRRSGPRNKEAKCGHASKARTRLSRRGALQRTSMHIILGEIAAGCDSCYSEERRAHAHSPSIISLDGPVTVTTVLQNNRTSPAAG</sequence>
<feature type="compositionally biased region" description="Basic residues" evidence="1">
    <location>
        <begin position="9"/>
        <end position="31"/>
    </location>
</feature>
<feature type="compositionally biased region" description="Basic residues" evidence="1">
    <location>
        <begin position="130"/>
        <end position="140"/>
    </location>
</feature>
<comment type="caution">
    <text evidence="2">The sequence shown here is derived from an EMBL/GenBank/DDBJ whole genome shotgun (WGS) entry which is preliminary data.</text>
</comment>
<evidence type="ECO:0000313" key="2">
    <source>
        <dbReference type="EMBL" id="KAH9629689.1"/>
    </source>
</evidence>
<name>A0A922SA25_SPOEX</name>
<feature type="compositionally biased region" description="Basic residues" evidence="1">
    <location>
        <begin position="46"/>
        <end position="55"/>
    </location>
</feature>
<dbReference type="EMBL" id="JACEFF010000853">
    <property type="protein sequence ID" value="KAH9629689.1"/>
    <property type="molecule type" value="Genomic_DNA"/>
</dbReference>
<feature type="region of interest" description="Disordered" evidence="1">
    <location>
        <begin position="1"/>
        <end position="104"/>
    </location>
</feature>
<reference evidence="2" key="1">
    <citation type="journal article" date="2021" name="G3 (Bethesda)">
        <title>Genome and transcriptome analysis of the beet armyworm Spodoptera exigua reveals targets for pest control. .</title>
        <authorList>
            <person name="Simon S."/>
            <person name="Breeschoten T."/>
            <person name="Jansen H.J."/>
            <person name="Dirks R.P."/>
            <person name="Schranz M.E."/>
            <person name="Ros V.I.D."/>
        </authorList>
    </citation>
    <scope>NUCLEOTIDE SEQUENCE</scope>
    <source>
        <strain evidence="2">TB_SE_WUR_2020</strain>
    </source>
</reference>
<dbReference type="AlphaFoldDB" id="A0A922SA25"/>
<evidence type="ECO:0000256" key="1">
    <source>
        <dbReference type="SAM" id="MobiDB-lite"/>
    </source>
</evidence>
<feature type="region of interest" description="Disordered" evidence="1">
    <location>
        <begin position="118"/>
        <end position="140"/>
    </location>
</feature>
<evidence type="ECO:0000313" key="3">
    <source>
        <dbReference type="Proteomes" id="UP000814243"/>
    </source>
</evidence>
<organism evidence="2 3">
    <name type="scientific">Spodoptera exigua</name>
    <name type="common">Beet armyworm</name>
    <name type="synonym">Noctua fulgens</name>
    <dbReference type="NCBI Taxonomy" id="7107"/>
    <lineage>
        <taxon>Eukaryota</taxon>
        <taxon>Metazoa</taxon>
        <taxon>Ecdysozoa</taxon>
        <taxon>Arthropoda</taxon>
        <taxon>Hexapoda</taxon>
        <taxon>Insecta</taxon>
        <taxon>Pterygota</taxon>
        <taxon>Neoptera</taxon>
        <taxon>Endopterygota</taxon>
        <taxon>Lepidoptera</taxon>
        <taxon>Glossata</taxon>
        <taxon>Ditrysia</taxon>
        <taxon>Noctuoidea</taxon>
        <taxon>Noctuidae</taxon>
        <taxon>Amphipyrinae</taxon>
        <taxon>Spodoptera</taxon>
    </lineage>
</organism>
<feature type="compositionally biased region" description="Basic and acidic residues" evidence="1">
    <location>
        <begin position="63"/>
        <end position="76"/>
    </location>
</feature>
<gene>
    <name evidence="2" type="ORF">HF086_001502</name>
</gene>
<protein>
    <submittedName>
        <fullName evidence="2">Uncharacterized protein</fullName>
    </submittedName>
</protein>
<dbReference type="Proteomes" id="UP000814243">
    <property type="component" value="Unassembled WGS sequence"/>
</dbReference>
<feature type="compositionally biased region" description="Basic and acidic residues" evidence="1">
    <location>
        <begin position="32"/>
        <end position="45"/>
    </location>
</feature>
<proteinExistence type="predicted"/>
<accession>A0A922SA25</accession>